<proteinExistence type="predicted"/>
<organism evidence="1 2">
    <name type="scientific">Candidatus Entotheonella gemina</name>
    <dbReference type="NCBI Taxonomy" id="1429439"/>
    <lineage>
        <taxon>Bacteria</taxon>
        <taxon>Pseudomonadati</taxon>
        <taxon>Nitrospinota/Tectimicrobiota group</taxon>
        <taxon>Candidatus Tectimicrobiota</taxon>
        <taxon>Candidatus Entotheonellia</taxon>
        <taxon>Candidatus Entotheonellales</taxon>
        <taxon>Candidatus Entotheonellaceae</taxon>
        <taxon>Candidatus Entotheonella</taxon>
    </lineage>
</organism>
<evidence type="ECO:0008006" key="3">
    <source>
        <dbReference type="Google" id="ProtNLM"/>
    </source>
</evidence>
<protein>
    <recommendedName>
        <fullName evidence="3">ATP-grasp domain-containing protein</fullName>
    </recommendedName>
</protein>
<dbReference type="Proteomes" id="UP000019140">
    <property type="component" value="Unassembled WGS sequence"/>
</dbReference>
<comment type="caution">
    <text evidence="1">The sequence shown here is derived from an EMBL/GenBank/DDBJ whole genome shotgun (WGS) entry which is preliminary data.</text>
</comment>
<dbReference type="EMBL" id="AZHX01000617">
    <property type="protein sequence ID" value="ETX06738.1"/>
    <property type="molecule type" value="Genomic_DNA"/>
</dbReference>
<dbReference type="Gene3D" id="3.30.470.20">
    <property type="entry name" value="ATP-grasp fold, B domain"/>
    <property type="match status" value="1"/>
</dbReference>
<keyword evidence="2" id="KW-1185">Reference proteome</keyword>
<accession>W4M964</accession>
<name>W4M964_9BACT</name>
<evidence type="ECO:0000313" key="1">
    <source>
        <dbReference type="EMBL" id="ETX06738.1"/>
    </source>
</evidence>
<gene>
    <name evidence="1" type="ORF">ETSY2_15325</name>
</gene>
<dbReference type="HOGENOM" id="CLU_077918_0_0_7"/>
<reference evidence="1 2" key="1">
    <citation type="journal article" date="2014" name="Nature">
        <title>An environmental bacterial taxon with a large and distinct metabolic repertoire.</title>
        <authorList>
            <person name="Wilson M.C."/>
            <person name="Mori T."/>
            <person name="Ruckert C."/>
            <person name="Uria A.R."/>
            <person name="Helf M.J."/>
            <person name="Takada K."/>
            <person name="Gernert C."/>
            <person name="Steffens U.A."/>
            <person name="Heycke N."/>
            <person name="Schmitt S."/>
            <person name="Rinke C."/>
            <person name="Helfrich E.J."/>
            <person name="Brachmann A.O."/>
            <person name="Gurgui C."/>
            <person name="Wakimoto T."/>
            <person name="Kracht M."/>
            <person name="Crusemann M."/>
            <person name="Hentschel U."/>
            <person name="Abe I."/>
            <person name="Matsunaga S."/>
            <person name="Kalinowski J."/>
            <person name="Takeyama H."/>
            <person name="Piel J."/>
        </authorList>
    </citation>
    <scope>NUCLEOTIDE SEQUENCE [LARGE SCALE GENOMIC DNA]</scope>
    <source>
        <strain evidence="2">TSY2</strain>
    </source>
</reference>
<sequence length="261" mass="29704">MKVFFAPDYPDKEFYSLAAIFHHLDYLVTESPDDHFDFAMLWQDSTHVEVPPILQEVARYKPVLNLHCTDISKNRVEKAFRSIFGYGSFIDPTAYYGQCIEKTDENARGGALIDCPIASPRDGFVYQQLIDSGHDGVQIEYRTPVILGTIPIVNIARSDLPQGPLEDRQWYPPTPTAVAGIYTEKECELILELCRDMGLDFGELDILRSRADGKLYILDVNKTPAGYGLRNRFQWRPQAKRKSLAILAECLDRQIRLQLGS</sequence>
<evidence type="ECO:0000313" key="2">
    <source>
        <dbReference type="Proteomes" id="UP000019140"/>
    </source>
</evidence>
<dbReference type="AlphaFoldDB" id="W4M964"/>